<dbReference type="GO" id="GO:0009234">
    <property type="term" value="P:menaquinone biosynthetic process"/>
    <property type="evidence" value="ECO:0007669"/>
    <property type="project" value="InterPro"/>
</dbReference>
<dbReference type="AlphaFoldDB" id="A0A1S7FTT1"/>
<protein>
    <submittedName>
        <fullName evidence="1">Heptaprenyl diphosphate synthase</fullName>
    </submittedName>
</protein>
<dbReference type="Gene3D" id="1.20.120.1450">
    <property type="match status" value="1"/>
</dbReference>
<accession>A0A1S7FTT1</accession>
<name>A0A1S7FTT1_9LIST</name>
<evidence type="ECO:0000313" key="2">
    <source>
        <dbReference type="Proteomes" id="UP000223060"/>
    </source>
</evidence>
<gene>
    <name evidence="1" type="ORF">UE46_06830</name>
</gene>
<dbReference type="InterPro" id="IPR009920">
    <property type="entry name" value="HEPPP_synth_su1"/>
</dbReference>
<dbReference type="KEGG" id="lwi:UE46_06830"/>
<dbReference type="RefSeq" id="WP_036061293.1">
    <property type="nucleotide sequence ID" value="NZ_CP011102.1"/>
</dbReference>
<dbReference type="EMBL" id="CP011102">
    <property type="protein sequence ID" value="AQY50779.1"/>
    <property type="molecule type" value="Genomic_DNA"/>
</dbReference>
<dbReference type="Proteomes" id="UP000223060">
    <property type="component" value="Chromosome"/>
</dbReference>
<organism evidence="1 2">
    <name type="scientific">Listeria weihenstephanensis</name>
    <dbReference type="NCBI Taxonomy" id="1006155"/>
    <lineage>
        <taxon>Bacteria</taxon>
        <taxon>Bacillati</taxon>
        <taxon>Bacillota</taxon>
        <taxon>Bacilli</taxon>
        <taxon>Bacillales</taxon>
        <taxon>Listeriaceae</taxon>
        <taxon>Listeria</taxon>
    </lineage>
</organism>
<dbReference type="Pfam" id="PF07307">
    <property type="entry name" value="HEPPP_synt_1"/>
    <property type="match status" value="1"/>
</dbReference>
<evidence type="ECO:0000313" key="1">
    <source>
        <dbReference type="EMBL" id="AQY50779.1"/>
    </source>
</evidence>
<keyword evidence="2" id="KW-1185">Reference proteome</keyword>
<sequence>MSYQGSVAQLKQVEALVLDRTTYRFLGDNFDGPQMDKDQMLWLHEAISGTELDDIVAHQVIGATLYVILAHDTHERIDEPNDQKQHTLKERQLTVLAGDFYSSLYYRTLSEFGMIDLLAALQRGVQETNEAKVNLYQLHITGDEDYLTHLVTSKAAIFAKFATYFGKDEAFVNVGSHMILLTYLLRERTQWLKTDESLFKKAYEHGYMAMNAQANFAVWLDDLIVTVKAEIKANMGGVAISEMAEKRLQELLGQ</sequence>
<reference evidence="2" key="1">
    <citation type="submission" date="2015-03" db="EMBL/GenBank/DDBJ databases">
        <authorList>
            <person name="Ferrari E."/>
            <person name="Walter M.C."/>
            <person name="Huptas C."/>
            <person name="Scherer S."/>
            <person name="Mueller-Herbst S."/>
        </authorList>
    </citation>
    <scope>NUCLEOTIDE SEQUENCE [LARGE SCALE GENOMIC DNA]</scope>
    <source>
        <strain evidence="2">LWP01</strain>
    </source>
</reference>
<proteinExistence type="predicted"/>